<organism evidence="6 7">
    <name type="scientific">Gottschalkia purinilytica</name>
    <name type="common">Clostridium purinilyticum</name>
    <dbReference type="NCBI Taxonomy" id="1503"/>
    <lineage>
        <taxon>Bacteria</taxon>
        <taxon>Bacillati</taxon>
        <taxon>Bacillota</taxon>
        <taxon>Tissierellia</taxon>
        <taxon>Tissierellales</taxon>
        <taxon>Gottschalkiaceae</taxon>
        <taxon>Gottschalkia</taxon>
    </lineage>
</organism>
<comment type="similarity">
    <text evidence="5">Belongs to the 4-toluene sulfonate uptake permease (TSUP) (TC 2.A.102) family.</text>
</comment>
<sequence length="142" mass="15776">MITLYKIFIIILSNLIVGTLIGISGIAGFLLPLIYVGIVNIPLRDAFALSFLSFLVGGIFGTYSYWKLGNIDLKFAKLISVGSIVGAIVGVRLNMLIPVDIAKLMLYIVVLLSGIFILLKKNNNHHNMKKIKSLESWRIHYL</sequence>
<comment type="subcellular location">
    <subcellularLocation>
        <location evidence="5">Cell membrane</location>
        <topology evidence="5">Multi-pass membrane protein</topology>
    </subcellularLocation>
    <subcellularLocation>
        <location evidence="1">Membrane</location>
        <topology evidence="1">Multi-pass membrane protein</topology>
    </subcellularLocation>
</comment>
<protein>
    <recommendedName>
        <fullName evidence="5">Probable membrane transporter protein</fullName>
    </recommendedName>
</protein>
<feature type="transmembrane region" description="Helical" evidence="5">
    <location>
        <begin position="7"/>
        <end position="35"/>
    </location>
</feature>
<comment type="caution">
    <text evidence="6">The sequence shown here is derived from an EMBL/GenBank/DDBJ whole genome shotgun (WGS) entry which is preliminary data.</text>
</comment>
<dbReference type="InterPro" id="IPR002781">
    <property type="entry name" value="TM_pro_TauE-like"/>
</dbReference>
<dbReference type="EMBL" id="LGSS01000015">
    <property type="protein sequence ID" value="KNF07563.1"/>
    <property type="molecule type" value="Genomic_DNA"/>
</dbReference>
<evidence type="ECO:0000313" key="6">
    <source>
        <dbReference type="EMBL" id="KNF07563.1"/>
    </source>
</evidence>
<dbReference type="AlphaFoldDB" id="A0A0L0W7M3"/>
<dbReference type="STRING" id="1503.CLPU_15c00570"/>
<evidence type="ECO:0000256" key="3">
    <source>
        <dbReference type="ARBA" id="ARBA00022989"/>
    </source>
</evidence>
<dbReference type="Proteomes" id="UP000037267">
    <property type="component" value="Unassembled WGS sequence"/>
</dbReference>
<keyword evidence="5" id="KW-1003">Cell membrane</keyword>
<dbReference type="Pfam" id="PF01925">
    <property type="entry name" value="TauE"/>
    <property type="match status" value="1"/>
</dbReference>
<dbReference type="PANTHER" id="PTHR43483">
    <property type="entry name" value="MEMBRANE TRANSPORTER PROTEIN HI_0806-RELATED"/>
    <property type="match status" value="1"/>
</dbReference>
<reference evidence="7" key="1">
    <citation type="submission" date="2015-07" db="EMBL/GenBank/DDBJ databases">
        <title>Draft genome sequence of the purine-degrading Gottschalkia purinilyticum DSM 1384 (formerly Clostridium purinilyticum).</title>
        <authorList>
            <person name="Poehlein A."/>
            <person name="Schiel-Bengelsdorf B."/>
            <person name="Bengelsdorf F.R."/>
            <person name="Daniel R."/>
            <person name="Duerre P."/>
        </authorList>
    </citation>
    <scope>NUCLEOTIDE SEQUENCE [LARGE SCALE GENOMIC DNA]</scope>
    <source>
        <strain evidence="7">DSM 1384</strain>
    </source>
</reference>
<gene>
    <name evidence="6" type="ORF">CLPU_15c00570</name>
</gene>
<keyword evidence="7" id="KW-1185">Reference proteome</keyword>
<feature type="transmembrane region" description="Helical" evidence="5">
    <location>
        <begin position="47"/>
        <end position="66"/>
    </location>
</feature>
<keyword evidence="3 5" id="KW-1133">Transmembrane helix</keyword>
<keyword evidence="4 5" id="KW-0472">Membrane</keyword>
<feature type="transmembrane region" description="Helical" evidence="5">
    <location>
        <begin position="101"/>
        <end position="119"/>
    </location>
</feature>
<dbReference type="GO" id="GO:0005886">
    <property type="term" value="C:plasma membrane"/>
    <property type="evidence" value="ECO:0007669"/>
    <property type="project" value="UniProtKB-SubCell"/>
</dbReference>
<dbReference type="PANTHER" id="PTHR43483:SF3">
    <property type="entry name" value="MEMBRANE TRANSPORTER PROTEIN HI_0806-RELATED"/>
    <property type="match status" value="1"/>
</dbReference>
<name>A0A0L0W7M3_GOTPU</name>
<evidence type="ECO:0000256" key="1">
    <source>
        <dbReference type="ARBA" id="ARBA00004141"/>
    </source>
</evidence>
<feature type="transmembrane region" description="Helical" evidence="5">
    <location>
        <begin position="78"/>
        <end position="95"/>
    </location>
</feature>
<keyword evidence="2 5" id="KW-0812">Transmembrane</keyword>
<proteinExistence type="inferred from homology"/>
<dbReference type="RefSeq" id="WP_050356148.1">
    <property type="nucleotide sequence ID" value="NZ_LGSS01000015.1"/>
</dbReference>
<evidence type="ECO:0000313" key="7">
    <source>
        <dbReference type="Proteomes" id="UP000037267"/>
    </source>
</evidence>
<evidence type="ECO:0000256" key="2">
    <source>
        <dbReference type="ARBA" id="ARBA00022692"/>
    </source>
</evidence>
<evidence type="ECO:0000256" key="4">
    <source>
        <dbReference type="ARBA" id="ARBA00023136"/>
    </source>
</evidence>
<accession>A0A0L0W7M3</accession>
<evidence type="ECO:0000256" key="5">
    <source>
        <dbReference type="RuleBase" id="RU363041"/>
    </source>
</evidence>